<comment type="caution">
    <text evidence="2">The sequence shown here is derived from an EMBL/GenBank/DDBJ whole genome shotgun (WGS) entry which is preliminary data.</text>
</comment>
<protein>
    <submittedName>
        <fullName evidence="2">Uncharacterized protein</fullName>
    </submittedName>
</protein>
<organism evidence="2 3">
    <name type="scientific">Symbiodinium necroappetens</name>
    <dbReference type="NCBI Taxonomy" id="1628268"/>
    <lineage>
        <taxon>Eukaryota</taxon>
        <taxon>Sar</taxon>
        <taxon>Alveolata</taxon>
        <taxon>Dinophyceae</taxon>
        <taxon>Suessiales</taxon>
        <taxon>Symbiodiniaceae</taxon>
        <taxon>Symbiodinium</taxon>
    </lineage>
</organism>
<proteinExistence type="predicted"/>
<evidence type="ECO:0000313" key="3">
    <source>
        <dbReference type="Proteomes" id="UP000601435"/>
    </source>
</evidence>
<gene>
    <name evidence="2" type="ORF">SNEC2469_LOCUS17341</name>
</gene>
<reference evidence="2" key="1">
    <citation type="submission" date="2021-02" db="EMBL/GenBank/DDBJ databases">
        <authorList>
            <person name="Dougan E. K."/>
            <person name="Rhodes N."/>
            <person name="Thang M."/>
            <person name="Chan C."/>
        </authorList>
    </citation>
    <scope>NUCLEOTIDE SEQUENCE</scope>
</reference>
<accession>A0A812VAK3</accession>
<name>A0A812VAK3_9DINO</name>
<dbReference type="EMBL" id="CAJNJA010028649">
    <property type="protein sequence ID" value="CAE7608486.1"/>
    <property type="molecule type" value="Genomic_DNA"/>
</dbReference>
<dbReference type="Proteomes" id="UP000601435">
    <property type="component" value="Unassembled WGS sequence"/>
</dbReference>
<keyword evidence="3" id="KW-1185">Reference proteome</keyword>
<feature type="region of interest" description="Disordered" evidence="1">
    <location>
        <begin position="43"/>
        <end position="62"/>
    </location>
</feature>
<sequence length="796" mass="90767">MAAILFRCSASEAMQRTTMYDRPFASWPRSTTQTCRRRATSIASAASLGQPRSSRLQRAGDSGGLWLQASSRRGTRRLPTFQHKPKLPLVNMRLACTCHSRTTRSSFDRLGVESNPVQRDRMRGHSLLDLFEILDVAESLEDDATWIKEKFLCFRPGLCQPEAYQEEAASRGFWRDDQIVVDKDGIPHYTGVLPGLMREYRSGVLFAYQSLEGSGDDEEKEKRSLRKKQTRLATKLIEGLHGEAWRACQELVAEPESLKATDGYKKVFACLQQIGKVSVIKATEAIDTYLEKCSRKKDDNAEGKPDEEMRGPRWDGNLVRLWTIPSPEAEANEREDKAREHYTSNRDYYYVLAVSESNFLFRRKEIRLDDLNHEQRRLFTAPGGSAEKEWKAWLSQGACDMLSLEKSRDIGKNKADLIIPTRWVRTNKNDSIYGADFLAKSRLVVQGFKDIKNAYFSGKSMTRQIYLEPPRGGLPGVYLEFRGQLLQSTYPDYLERAFKKSAAALEFATNHYRDFIFRGREMKQRAVPEKRDRRQYLEEPLEPEEMELYQSSAGELGWLARQLRCDLACQNGVAKRATQDARGADFHMRIWSDASLTDSVVVHLLTRPRQRTPEHDETMCYRSVGGYSILLANKGILASHLAEAVEAGDWIMVVLEGALTGKVDLRNWPEVIQQRQSVYAADARSVFDYLQKPGAHVRWIDGMQNMSDVLTKLAADREVMKEFLRTGMIGLTQSDANVQLKEKKQAERARRKVAKTADDTAKKLQRLQKLEECEISLSATAAESPISRPKHERRCA</sequence>
<evidence type="ECO:0000313" key="2">
    <source>
        <dbReference type="EMBL" id="CAE7608486.1"/>
    </source>
</evidence>
<dbReference type="AlphaFoldDB" id="A0A812VAK3"/>
<evidence type="ECO:0000256" key="1">
    <source>
        <dbReference type="SAM" id="MobiDB-lite"/>
    </source>
</evidence>